<keyword evidence="1" id="KW-0812">Transmembrane</keyword>
<feature type="transmembrane region" description="Helical" evidence="1">
    <location>
        <begin position="134"/>
        <end position="154"/>
    </location>
</feature>
<dbReference type="Pfam" id="PF00990">
    <property type="entry name" value="GGDEF"/>
    <property type="match status" value="1"/>
</dbReference>
<organism evidence="3 4">
    <name type="scientific">Amycolatopsis pigmentata</name>
    <dbReference type="NCBI Taxonomy" id="450801"/>
    <lineage>
        <taxon>Bacteria</taxon>
        <taxon>Bacillati</taxon>
        <taxon>Actinomycetota</taxon>
        <taxon>Actinomycetes</taxon>
        <taxon>Pseudonocardiales</taxon>
        <taxon>Pseudonocardiaceae</taxon>
        <taxon>Amycolatopsis</taxon>
    </lineage>
</organism>
<protein>
    <submittedName>
        <fullName evidence="3">Diguanylate cyclase</fullName>
        <ecNumber evidence="3">2.7.7.65</ecNumber>
    </submittedName>
</protein>
<dbReference type="PANTHER" id="PTHR45138">
    <property type="entry name" value="REGULATORY COMPONENTS OF SENSORY TRANSDUCTION SYSTEM"/>
    <property type="match status" value="1"/>
</dbReference>
<feature type="domain" description="GGDEF" evidence="2">
    <location>
        <begin position="294"/>
        <end position="439"/>
    </location>
</feature>
<evidence type="ECO:0000313" key="3">
    <source>
        <dbReference type="EMBL" id="MFD2416343.1"/>
    </source>
</evidence>
<evidence type="ECO:0000256" key="1">
    <source>
        <dbReference type="SAM" id="Phobius"/>
    </source>
</evidence>
<accession>A0ABW5FMS8</accession>
<gene>
    <name evidence="3" type="ORF">ACFSXZ_08370</name>
</gene>
<feature type="transmembrane region" description="Helical" evidence="1">
    <location>
        <begin position="238"/>
        <end position="257"/>
    </location>
</feature>
<dbReference type="NCBIfam" id="TIGR00254">
    <property type="entry name" value="GGDEF"/>
    <property type="match status" value="1"/>
</dbReference>
<comment type="caution">
    <text evidence="3">The sequence shown here is derived from an EMBL/GenBank/DDBJ whole genome shotgun (WGS) entry which is preliminary data.</text>
</comment>
<dbReference type="Proteomes" id="UP001597417">
    <property type="component" value="Unassembled WGS sequence"/>
</dbReference>
<dbReference type="PROSITE" id="PS50887">
    <property type="entry name" value="GGDEF"/>
    <property type="match status" value="1"/>
</dbReference>
<dbReference type="EMBL" id="JBHUKR010000006">
    <property type="protein sequence ID" value="MFD2416343.1"/>
    <property type="molecule type" value="Genomic_DNA"/>
</dbReference>
<dbReference type="GO" id="GO:0052621">
    <property type="term" value="F:diguanylate cyclase activity"/>
    <property type="evidence" value="ECO:0007669"/>
    <property type="project" value="UniProtKB-EC"/>
</dbReference>
<keyword evidence="4" id="KW-1185">Reference proteome</keyword>
<dbReference type="RefSeq" id="WP_378263046.1">
    <property type="nucleotide sequence ID" value="NZ_JBHUKR010000006.1"/>
</dbReference>
<dbReference type="InterPro" id="IPR050469">
    <property type="entry name" value="Diguanylate_Cyclase"/>
</dbReference>
<keyword evidence="3" id="KW-0548">Nucleotidyltransferase</keyword>
<dbReference type="EC" id="2.7.7.65" evidence="3"/>
<name>A0ABW5FMS8_9PSEU</name>
<keyword evidence="1" id="KW-1133">Transmembrane helix</keyword>
<dbReference type="SUPFAM" id="SSF55073">
    <property type="entry name" value="Nucleotide cyclase"/>
    <property type="match status" value="1"/>
</dbReference>
<proteinExistence type="predicted"/>
<dbReference type="InterPro" id="IPR000160">
    <property type="entry name" value="GGDEF_dom"/>
</dbReference>
<keyword evidence="3" id="KW-0808">Transferase</keyword>
<reference evidence="4" key="1">
    <citation type="journal article" date="2019" name="Int. J. Syst. Evol. Microbiol.">
        <title>The Global Catalogue of Microorganisms (GCM) 10K type strain sequencing project: providing services to taxonomists for standard genome sequencing and annotation.</title>
        <authorList>
            <consortium name="The Broad Institute Genomics Platform"/>
            <consortium name="The Broad Institute Genome Sequencing Center for Infectious Disease"/>
            <person name="Wu L."/>
            <person name="Ma J."/>
        </authorList>
    </citation>
    <scope>NUCLEOTIDE SEQUENCE [LARGE SCALE GENOMIC DNA]</scope>
    <source>
        <strain evidence="4">CGMCC 4.7645</strain>
    </source>
</reference>
<feature type="transmembrane region" description="Helical" evidence="1">
    <location>
        <begin position="166"/>
        <end position="187"/>
    </location>
</feature>
<dbReference type="CDD" id="cd01949">
    <property type="entry name" value="GGDEF"/>
    <property type="match status" value="1"/>
</dbReference>
<feature type="transmembrane region" description="Helical" evidence="1">
    <location>
        <begin position="20"/>
        <end position="41"/>
    </location>
</feature>
<feature type="transmembrane region" description="Helical" evidence="1">
    <location>
        <begin position="92"/>
        <end position="122"/>
    </location>
</feature>
<dbReference type="InterPro" id="IPR029787">
    <property type="entry name" value="Nucleotide_cyclase"/>
</dbReference>
<evidence type="ECO:0000313" key="4">
    <source>
        <dbReference type="Proteomes" id="UP001597417"/>
    </source>
</evidence>
<dbReference type="SMART" id="SM00267">
    <property type="entry name" value="GGDEF"/>
    <property type="match status" value="1"/>
</dbReference>
<dbReference type="Gene3D" id="3.30.70.270">
    <property type="match status" value="1"/>
</dbReference>
<dbReference type="PANTHER" id="PTHR45138:SF9">
    <property type="entry name" value="DIGUANYLATE CYCLASE DGCM-RELATED"/>
    <property type="match status" value="1"/>
</dbReference>
<dbReference type="InterPro" id="IPR043128">
    <property type="entry name" value="Rev_trsase/Diguanyl_cyclase"/>
</dbReference>
<keyword evidence="1" id="KW-0472">Membrane</keyword>
<sequence length="442" mass="47937">MPGLIVRTRNRVSGWGLWRVPRIVLTYVMTINAVAIAATVGTAFLRPVHRADLVHLATLVVFAVVAIEGTRRVERMREYSRGHSVAYIDTKSVWSVAGMLILPPVLASALVVLTYLIAWLRVWPRDRPVAGHRWVFSCATVLIGTQAGVMILAAGMHHYPGAPEPALLAGAIDLAVIAAACTLRWAINTGLVMSAIALSVPSTTARELFNDFEQQSLEAGAMALGLVSGCLLMTGNPLVVFVGVMVALLAMHGGLLLPQFRRQARYDTMTGLAVRKWWRQLADDALGHARRHGGTLGVLMLDLDHFKQINDQYKQHAVGDEVLRKVGELLRRSTRDDDITGRWSGEEFVVAVPGLPGPDELCDLAERLRRGVENLAVPVSIGPEGAARQVTVSGRTISIGAVFYPAPGMNNLDDLMWAADAALYQAKNNGRNQVHLAPTALP</sequence>
<evidence type="ECO:0000259" key="2">
    <source>
        <dbReference type="PROSITE" id="PS50887"/>
    </source>
</evidence>